<evidence type="ECO:0000313" key="2">
    <source>
        <dbReference type="Proteomes" id="UP001153334"/>
    </source>
</evidence>
<proteinExistence type="predicted"/>
<reference evidence="1" key="1">
    <citation type="submission" date="2022-11" db="EMBL/GenBank/DDBJ databases">
        <title>Genome Sequence of Nemania bipapillata.</title>
        <authorList>
            <person name="Buettner E."/>
        </authorList>
    </citation>
    <scope>NUCLEOTIDE SEQUENCE</scope>
    <source>
        <strain evidence="1">CP14</strain>
    </source>
</reference>
<comment type="caution">
    <text evidence="1">The sequence shown here is derived from an EMBL/GenBank/DDBJ whole genome shotgun (WGS) entry which is preliminary data.</text>
</comment>
<protein>
    <submittedName>
        <fullName evidence="1">Uncharacterized protein</fullName>
    </submittedName>
</protein>
<organism evidence="1 2">
    <name type="scientific">Nemania bipapillata</name>
    <dbReference type="NCBI Taxonomy" id="110536"/>
    <lineage>
        <taxon>Eukaryota</taxon>
        <taxon>Fungi</taxon>
        <taxon>Dikarya</taxon>
        <taxon>Ascomycota</taxon>
        <taxon>Pezizomycotina</taxon>
        <taxon>Sordariomycetes</taxon>
        <taxon>Xylariomycetidae</taxon>
        <taxon>Xylariales</taxon>
        <taxon>Xylariaceae</taxon>
        <taxon>Nemania</taxon>
    </lineage>
</organism>
<evidence type="ECO:0000313" key="1">
    <source>
        <dbReference type="EMBL" id="KAJ8116265.1"/>
    </source>
</evidence>
<sequence>MCKIVCNITYRCGHTEPWVESRACQLDEKRQRKPTAKDPLCLLYRHCSEFGRVRQVKLADKLLCNTCFISSLNERNGMDPKSRESMIRKARDSAEFHANFAKKCIAESEKRARLGALPIEYINKVSRVALERLDIAFADPQMEPHHFEELLQVIVGLPFLDKGPLVEKFAGKIEQKLGSKKMRYFYALSMKYRNFGDEFRKGLKNPTGLDKA</sequence>
<dbReference type="Proteomes" id="UP001153334">
    <property type="component" value="Unassembled WGS sequence"/>
</dbReference>
<name>A0ACC2IM33_9PEZI</name>
<accession>A0ACC2IM33</accession>
<keyword evidence="2" id="KW-1185">Reference proteome</keyword>
<gene>
    <name evidence="1" type="ORF">ONZ43_g4477</name>
</gene>
<dbReference type="EMBL" id="JAPESX010001213">
    <property type="protein sequence ID" value="KAJ8116265.1"/>
    <property type="molecule type" value="Genomic_DNA"/>
</dbReference>